<organism evidence="1 2">
    <name type="scientific">Methanolapillus millepedarum</name>
    <dbReference type="NCBI Taxonomy" id="3028296"/>
    <lineage>
        <taxon>Archaea</taxon>
        <taxon>Methanobacteriati</taxon>
        <taxon>Methanobacteriota</taxon>
        <taxon>Stenosarchaea group</taxon>
        <taxon>Methanomicrobia</taxon>
        <taxon>Methanosarcinales</taxon>
        <taxon>Methanosarcinaceae</taxon>
        <taxon>Methanolapillus</taxon>
    </lineage>
</organism>
<protein>
    <submittedName>
        <fullName evidence="1">Uncharacterized protein</fullName>
    </submittedName>
</protein>
<name>A0AA96VB05_9EURY</name>
<dbReference type="AlphaFoldDB" id="A0AA96VB05"/>
<evidence type="ECO:0000313" key="2">
    <source>
        <dbReference type="Proteomes" id="UP001303587"/>
    </source>
</evidence>
<keyword evidence="2" id="KW-1185">Reference proteome</keyword>
<reference evidence="1 2" key="1">
    <citation type="submission" date="2023-07" db="EMBL/GenBank/DDBJ databases">
        <title>Closed genoem sequence of Methanosarcinaceae archaeon Ac7.</title>
        <authorList>
            <person name="Poehlein A."/>
            <person name="Protasov E."/>
            <person name="Platt K."/>
            <person name="Reeh H."/>
            <person name="Daniel R."/>
            <person name="Brune A."/>
        </authorList>
    </citation>
    <scope>NUCLEOTIDE SEQUENCE [LARGE SCALE GENOMIC DNA]</scope>
    <source>
        <strain evidence="1 2">Ac7</strain>
    </source>
</reference>
<evidence type="ECO:0000313" key="1">
    <source>
        <dbReference type="EMBL" id="WNY24811.1"/>
    </source>
</evidence>
<accession>A0AA96VB05</accession>
<dbReference type="Proteomes" id="UP001303587">
    <property type="component" value="Chromosome"/>
</dbReference>
<proteinExistence type="predicted"/>
<dbReference type="EMBL" id="CP131060">
    <property type="protein sequence ID" value="WNY24811.1"/>
    <property type="molecule type" value="Genomic_DNA"/>
</dbReference>
<gene>
    <name evidence="1" type="ORF">MsAc7_03360</name>
</gene>
<sequence>MKESGMNPDYVAELRGDRRENSQDDYYEIKTRRLIEEYNKHAPLLNIEIRKTDFLLNF</sequence>